<sequence length="859" mass="98900">MIENLNKGSSLTNRKLVQNFPSDIRTALSWLQVNPKIKRTICCSTCFKLFPSPMVPQNLLCDYQETSHSQKCSSRLFTDDGHPMREYCTQNFKDWLREFLMRDGIEELLLPSTKKQTPKFEGTSKNIWDGKFWNSFKNQEYELVSTGFGNLSFAMFVDWFNPLGNKTSGKRKSVGVIILFCLSLPPSHRYRLNNLFFAGITPGPNEPSILQMNNTILPLVSELIELWETGLFCPTRHCSTGRKIKAALIAVVCDLPAVRKLIGYAGHSAKYFCSFCYLQKNENKSVNYNCWKSRNLEGHKRESTAWKEARTQAERKDLFDSNGVRWSVLNKLPYWDPTQMTIVEPMHCIAGMLEWHARKAWKLDLTAATIKNTRSAIQENMEVIEMEDFFNEDDHEIANLGSLRENDKNLDYLDLGALQEVLMEIDEGVDEFEEDNSNSLGPSLSTNDLFLIRSSISKVQLPSWLKRPSRNLGDPSAGKVRSADWISLFTIIIPFIIVEMKGHHKTFIDAFVHLARLSELAMNYEISEEKIQIYFYHLVTYCCLVGEIYPELNPTPNHHVAFHLPQQLRNFGPTNHLAAWHFEQINGILQRFPTNQKQNQIELAMLSRICQASNLGSFMDSKDLPEILHKMEPVINNHKKLWSLVGEFSEENMKIEKKTQPKQMKDFLPKDLYYRLIEILNLRKGNSWIYVNEQKGNFKKGEVPVPIVGKFVSSLKYKNMVFSVGKGLKWNNAGVEFHSPLTNLQSTRFGLIVGIFQHRTFVENKYILDEYLCVDEFPSLDNNDSLKVPYKKSCPELDIRCFYQLPVLSEKDKLRFSHLIHIEDIVYHVATYTHSSAAFGTSHNVVAVKTLSRGRTLSQ</sequence>
<dbReference type="InterPro" id="IPR004242">
    <property type="entry name" value="Transposase_21"/>
</dbReference>
<dbReference type="PANTHER" id="PTHR46579">
    <property type="entry name" value="F5/8 TYPE C DOMAIN-CONTAINING PROTEIN-RELATED"/>
    <property type="match status" value="1"/>
</dbReference>
<dbReference type="AlphaFoldDB" id="A0A9Q3E106"/>
<keyword evidence="2" id="KW-1185">Reference proteome</keyword>
<evidence type="ECO:0000313" key="2">
    <source>
        <dbReference type="Proteomes" id="UP000765509"/>
    </source>
</evidence>
<reference evidence="1" key="1">
    <citation type="submission" date="2021-03" db="EMBL/GenBank/DDBJ databases">
        <title>Draft genome sequence of rust myrtle Austropuccinia psidii MF-1, a brazilian biotype.</title>
        <authorList>
            <person name="Quecine M.C."/>
            <person name="Pachon D.M.R."/>
            <person name="Bonatelli M.L."/>
            <person name="Correr F.H."/>
            <person name="Franceschini L.M."/>
            <person name="Leite T.F."/>
            <person name="Margarido G.R.A."/>
            <person name="Almeida C.A."/>
            <person name="Ferrarezi J.A."/>
            <person name="Labate C.A."/>
        </authorList>
    </citation>
    <scope>NUCLEOTIDE SEQUENCE</scope>
    <source>
        <strain evidence="1">MF-1</strain>
    </source>
</reference>
<dbReference type="PANTHER" id="PTHR46579:SF1">
    <property type="entry name" value="F5_8 TYPE C DOMAIN-CONTAINING PROTEIN"/>
    <property type="match status" value="1"/>
</dbReference>
<dbReference type="EMBL" id="AVOT02020872">
    <property type="protein sequence ID" value="MBW0509312.1"/>
    <property type="molecule type" value="Genomic_DNA"/>
</dbReference>
<dbReference type="Pfam" id="PF02992">
    <property type="entry name" value="Transposase_21"/>
    <property type="match status" value="1"/>
</dbReference>
<protein>
    <recommendedName>
        <fullName evidence="3">Transposase domain-containing protein</fullName>
    </recommendedName>
</protein>
<comment type="caution">
    <text evidence="1">The sequence shown here is derived from an EMBL/GenBank/DDBJ whole genome shotgun (WGS) entry which is preliminary data.</text>
</comment>
<evidence type="ECO:0008006" key="3">
    <source>
        <dbReference type="Google" id="ProtNLM"/>
    </source>
</evidence>
<proteinExistence type="predicted"/>
<dbReference type="Proteomes" id="UP000765509">
    <property type="component" value="Unassembled WGS sequence"/>
</dbReference>
<dbReference type="OrthoDB" id="2507524at2759"/>
<organism evidence="1 2">
    <name type="scientific">Austropuccinia psidii MF-1</name>
    <dbReference type="NCBI Taxonomy" id="1389203"/>
    <lineage>
        <taxon>Eukaryota</taxon>
        <taxon>Fungi</taxon>
        <taxon>Dikarya</taxon>
        <taxon>Basidiomycota</taxon>
        <taxon>Pucciniomycotina</taxon>
        <taxon>Pucciniomycetes</taxon>
        <taxon>Pucciniales</taxon>
        <taxon>Sphaerophragmiaceae</taxon>
        <taxon>Austropuccinia</taxon>
    </lineage>
</organism>
<gene>
    <name evidence="1" type="ORF">O181_049027</name>
</gene>
<evidence type="ECO:0000313" key="1">
    <source>
        <dbReference type="EMBL" id="MBW0509312.1"/>
    </source>
</evidence>
<name>A0A9Q3E106_9BASI</name>
<accession>A0A9Q3E106</accession>